<evidence type="ECO:0000313" key="3">
    <source>
        <dbReference type="Proteomes" id="UP000703295"/>
    </source>
</evidence>
<evidence type="ECO:0000256" key="1">
    <source>
        <dbReference type="SAM" id="Phobius"/>
    </source>
</evidence>
<organism evidence="2 3">
    <name type="scientific">Bacteroides mediterraneensis</name>
    <dbReference type="NCBI Taxonomy" id="1841856"/>
    <lineage>
        <taxon>Bacteria</taxon>
        <taxon>Pseudomonadati</taxon>
        <taxon>Bacteroidota</taxon>
        <taxon>Bacteroidia</taxon>
        <taxon>Bacteroidales</taxon>
        <taxon>Bacteroidaceae</taxon>
        <taxon>Bacteroides</taxon>
    </lineage>
</organism>
<keyword evidence="1" id="KW-0472">Membrane</keyword>
<keyword evidence="1" id="KW-1133">Transmembrane helix</keyword>
<dbReference type="Proteomes" id="UP000703295">
    <property type="component" value="Unassembled WGS sequence"/>
</dbReference>
<comment type="caution">
    <text evidence="2">The sequence shown here is derived from an EMBL/GenBank/DDBJ whole genome shotgun (WGS) entry which is preliminary data.</text>
</comment>
<accession>A0ABS2EWC8</accession>
<feature type="transmembrane region" description="Helical" evidence="1">
    <location>
        <begin position="12"/>
        <end position="29"/>
    </location>
</feature>
<keyword evidence="3" id="KW-1185">Reference proteome</keyword>
<protein>
    <recommendedName>
        <fullName evidence="4">DUF2892 domain-containing protein</fullName>
    </recommendedName>
</protein>
<evidence type="ECO:0000313" key="2">
    <source>
        <dbReference type="EMBL" id="MBM6758992.1"/>
    </source>
</evidence>
<name>A0ABS2EWC8_9BACE</name>
<sequence length="79" mass="8637">MKRLFRNWDVLRVIRLLAGAVFAGYGIYASDSLMIILGGLLMLMAVVNWSCCGAGGCGTSTGNKALYKDFVKPYRAENK</sequence>
<keyword evidence="1" id="KW-0812">Transmembrane</keyword>
<dbReference type="EMBL" id="JACJJW010000026">
    <property type="protein sequence ID" value="MBM6758992.1"/>
    <property type="molecule type" value="Genomic_DNA"/>
</dbReference>
<dbReference type="RefSeq" id="WP_204476166.1">
    <property type="nucleotide sequence ID" value="NZ_JACJJW010000026.1"/>
</dbReference>
<feature type="transmembrane region" description="Helical" evidence="1">
    <location>
        <begin position="35"/>
        <end position="58"/>
    </location>
</feature>
<proteinExistence type="predicted"/>
<gene>
    <name evidence="2" type="ORF">H6A31_09925</name>
</gene>
<reference evidence="2 3" key="1">
    <citation type="journal article" date="2021" name="Sci. Rep.">
        <title>The distribution of antibiotic resistance genes in chicken gut microbiota commensals.</title>
        <authorList>
            <person name="Juricova H."/>
            <person name="Matiasovicova J."/>
            <person name="Kubasova T."/>
            <person name="Cejkova D."/>
            <person name="Rychlik I."/>
        </authorList>
    </citation>
    <scope>NUCLEOTIDE SEQUENCE [LARGE SCALE GENOMIC DNA]</scope>
    <source>
        <strain evidence="2 3">An801</strain>
    </source>
</reference>
<evidence type="ECO:0008006" key="4">
    <source>
        <dbReference type="Google" id="ProtNLM"/>
    </source>
</evidence>